<proteinExistence type="predicted"/>
<keyword evidence="3" id="KW-1185">Reference proteome</keyword>
<evidence type="ECO:0000256" key="1">
    <source>
        <dbReference type="SAM" id="MobiDB-lite"/>
    </source>
</evidence>
<feature type="compositionally biased region" description="Polar residues" evidence="1">
    <location>
        <begin position="100"/>
        <end position="111"/>
    </location>
</feature>
<evidence type="ECO:0000313" key="2">
    <source>
        <dbReference type="EMBL" id="GGN46030.1"/>
    </source>
</evidence>
<evidence type="ECO:0000313" key="3">
    <source>
        <dbReference type="Proteomes" id="UP000600080"/>
    </source>
</evidence>
<organism evidence="2 3">
    <name type="scientific">Streptomyces kronopolitis</name>
    <dbReference type="NCBI Taxonomy" id="1612435"/>
    <lineage>
        <taxon>Bacteria</taxon>
        <taxon>Bacillati</taxon>
        <taxon>Actinomycetota</taxon>
        <taxon>Actinomycetes</taxon>
        <taxon>Kitasatosporales</taxon>
        <taxon>Streptomycetaceae</taxon>
        <taxon>Streptomyces</taxon>
    </lineage>
</organism>
<feature type="region of interest" description="Disordered" evidence="1">
    <location>
        <begin position="80"/>
        <end position="111"/>
    </location>
</feature>
<gene>
    <name evidence="2" type="ORF">GCM10012285_30230</name>
</gene>
<name>A0ABQ2JEP4_9ACTN</name>
<dbReference type="Proteomes" id="UP000600080">
    <property type="component" value="Unassembled WGS sequence"/>
</dbReference>
<sequence>MVGVVEEEHQIAEADQGIGALAGRREVPAVPVYVTDHMHAHDVTLSRRGGGREGWWDLGLLSGHRPAGLVCAGQSPWRVPQRVTHRTSGRSPLSREQYPWVTSGQSTLPPA</sequence>
<accession>A0ABQ2JEP4</accession>
<comment type="caution">
    <text evidence="2">The sequence shown here is derived from an EMBL/GenBank/DDBJ whole genome shotgun (WGS) entry which is preliminary data.</text>
</comment>
<reference evidence="3" key="1">
    <citation type="journal article" date="2019" name="Int. J. Syst. Evol. Microbiol.">
        <title>The Global Catalogue of Microorganisms (GCM) 10K type strain sequencing project: providing services to taxonomists for standard genome sequencing and annotation.</title>
        <authorList>
            <consortium name="The Broad Institute Genomics Platform"/>
            <consortium name="The Broad Institute Genome Sequencing Center for Infectious Disease"/>
            <person name="Wu L."/>
            <person name="Ma J."/>
        </authorList>
    </citation>
    <scope>NUCLEOTIDE SEQUENCE [LARGE SCALE GENOMIC DNA]</scope>
    <source>
        <strain evidence="3">CGMCC 4.7323</strain>
    </source>
</reference>
<protein>
    <submittedName>
        <fullName evidence="2">Uncharacterized protein</fullName>
    </submittedName>
</protein>
<dbReference type="EMBL" id="BMND01000011">
    <property type="protein sequence ID" value="GGN46030.1"/>
    <property type="molecule type" value="Genomic_DNA"/>
</dbReference>